<keyword evidence="3" id="KW-1185">Reference proteome</keyword>
<organism evidence="2 3">
    <name type="scientific">Longibaculum muris</name>
    <dbReference type="NCBI Taxonomy" id="1796628"/>
    <lineage>
        <taxon>Bacteria</taxon>
        <taxon>Bacillati</taxon>
        <taxon>Bacillota</taxon>
        <taxon>Erysipelotrichia</taxon>
        <taxon>Erysipelotrichales</taxon>
        <taxon>Coprobacillaceae</taxon>
        <taxon>Longibaculum</taxon>
    </lineage>
</organism>
<comment type="similarity">
    <text evidence="1">Belongs to the ROK (NagC/XylR) family.</text>
</comment>
<dbReference type="PANTHER" id="PTHR18964">
    <property type="entry name" value="ROK (REPRESSOR, ORF, KINASE) FAMILY"/>
    <property type="match status" value="1"/>
</dbReference>
<dbReference type="GeneID" id="98916482"/>
<dbReference type="EMBL" id="SMCQ01000026">
    <property type="protein sequence ID" value="TCV92535.1"/>
    <property type="molecule type" value="Genomic_DNA"/>
</dbReference>
<dbReference type="SUPFAM" id="SSF53067">
    <property type="entry name" value="Actin-like ATPase domain"/>
    <property type="match status" value="1"/>
</dbReference>
<dbReference type="RefSeq" id="WP_066444492.1">
    <property type="nucleotide sequence ID" value="NZ_JANKBF010000023.1"/>
</dbReference>
<name>A0A4R3YIN9_9FIRM</name>
<dbReference type="CDD" id="cd24152">
    <property type="entry name" value="ASKHA_NBD_ROK-like"/>
    <property type="match status" value="1"/>
</dbReference>
<dbReference type="GO" id="GO:0016301">
    <property type="term" value="F:kinase activity"/>
    <property type="evidence" value="ECO:0007669"/>
    <property type="project" value="UniProtKB-KW"/>
</dbReference>
<keyword evidence="2" id="KW-0418">Kinase</keyword>
<dbReference type="PANTHER" id="PTHR18964:SF170">
    <property type="entry name" value="SUGAR KINASE"/>
    <property type="match status" value="1"/>
</dbReference>
<dbReference type="InterPro" id="IPR000600">
    <property type="entry name" value="ROK"/>
</dbReference>
<dbReference type="InterPro" id="IPR043129">
    <property type="entry name" value="ATPase_NBD"/>
</dbReference>
<accession>A0A4R3YIN9</accession>
<evidence type="ECO:0000313" key="2">
    <source>
        <dbReference type="EMBL" id="TCV92535.1"/>
    </source>
</evidence>
<gene>
    <name evidence="2" type="ORF">EDD60_12618</name>
</gene>
<protein>
    <submittedName>
        <fullName evidence="2">Putative NBD/HSP70 family sugar kinase</fullName>
    </submittedName>
</protein>
<dbReference type="Pfam" id="PF00480">
    <property type="entry name" value="ROK"/>
    <property type="match status" value="1"/>
</dbReference>
<dbReference type="Gene3D" id="3.30.420.40">
    <property type="match status" value="2"/>
</dbReference>
<evidence type="ECO:0000313" key="3">
    <source>
        <dbReference type="Proteomes" id="UP000295515"/>
    </source>
</evidence>
<evidence type="ECO:0000256" key="1">
    <source>
        <dbReference type="ARBA" id="ARBA00006479"/>
    </source>
</evidence>
<dbReference type="Proteomes" id="UP000295515">
    <property type="component" value="Unassembled WGS sequence"/>
</dbReference>
<keyword evidence="2" id="KW-0808">Transferase</keyword>
<comment type="caution">
    <text evidence="2">The sequence shown here is derived from an EMBL/GenBank/DDBJ whole genome shotgun (WGS) entry which is preliminary data.</text>
</comment>
<dbReference type="AlphaFoldDB" id="A0A4R3YIN9"/>
<sequence length="291" mass="32505">MYLVIDVGGTYTKYGYYNKEGHCFENGQFETIKTNRMAFYESLEKLVQQNTKGIALSMPGILNAQTGEMLAVTLLPFLNHHNIKEELQERTKLPVSIQNDAKCAALGEMWQGSLQNMSNAFMLVFGSGIGGTIIMNGELVDSPRHKAGEVGCLLAPETLDYSSVYNISKSDSGIALIRDLSQAIGCEPDGQIVFQKLFDHQEARQIFQAFCRRIAMLIYNLDYLFDLDAVSIGGGISAQEILISTIQEEFQKMRDLHQEDDHQPIIQACTFLNGANLLGALHYYLKTIEKN</sequence>
<reference evidence="2 3" key="1">
    <citation type="submission" date="2019-03" db="EMBL/GenBank/DDBJ databases">
        <title>Genomic Encyclopedia of Type Strains, Phase IV (KMG-IV): sequencing the most valuable type-strain genomes for metagenomic binning, comparative biology and taxonomic classification.</title>
        <authorList>
            <person name="Goeker M."/>
        </authorList>
    </citation>
    <scope>NUCLEOTIDE SEQUENCE [LARGE SCALE GENOMIC DNA]</scope>
    <source>
        <strain evidence="2 3">DSM 29487</strain>
    </source>
</reference>
<proteinExistence type="inferred from homology"/>